<evidence type="ECO:0000313" key="1">
    <source>
        <dbReference type="EMBL" id="AAU89222.1"/>
    </source>
</evidence>
<organism evidence="1 2">
    <name type="scientific">Oryza sativa subsp. japonica</name>
    <name type="common">Rice</name>
    <dbReference type="NCBI Taxonomy" id="39947"/>
    <lineage>
        <taxon>Eukaryota</taxon>
        <taxon>Viridiplantae</taxon>
        <taxon>Streptophyta</taxon>
        <taxon>Embryophyta</taxon>
        <taxon>Tracheophyta</taxon>
        <taxon>Spermatophyta</taxon>
        <taxon>Magnoliopsida</taxon>
        <taxon>Liliopsida</taxon>
        <taxon>Poales</taxon>
        <taxon>Poaceae</taxon>
        <taxon>BOP clade</taxon>
        <taxon>Oryzoideae</taxon>
        <taxon>Oryzeae</taxon>
        <taxon>Oryzinae</taxon>
        <taxon>Oryza</taxon>
        <taxon>Oryza sativa</taxon>
    </lineage>
</organism>
<dbReference type="GO" id="GO:0033566">
    <property type="term" value="P:gamma-tubulin complex localization"/>
    <property type="evidence" value="ECO:0007669"/>
    <property type="project" value="InterPro"/>
</dbReference>
<evidence type="ECO:0000313" key="2">
    <source>
        <dbReference type="Proteomes" id="UP000000763"/>
    </source>
</evidence>
<proteinExistence type="predicted"/>
<dbReference type="PANTHER" id="PTHR28520">
    <property type="entry name" value="MITOTIC-SPINDLE ORGANIZING PROTEIN 1"/>
    <property type="match status" value="1"/>
</dbReference>
<dbReference type="Proteomes" id="UP000000763">
    <property type="component" value="Chromosome 3"/>
</dbReference>
<reference evidence="2" key="1">
    <citation type="journal article" date="2005" name="Nature">
        <title>The map-based sequence of the rice genome.</title>
        <authorList>
            <consortium name="International rice genome sequencing project (IRGSP)"/>
            <person name="Matsumoto T."/>
            <person name="Wu J."/>
            <person name="Kanamori H."/>
            <person name="Katayose Y."/>
            <person name="Fujisawa M."/>
            <person name="Namiki N."/>
            <person name="Mizuno H."/>
            <person name="Yamamoto K."/>
            <person name="Antonio B.A."/>
            <person name="Baba T."/>
            <person name="Sakata K."/>
            <person name="Nagamura Y."/>
            <person name="Aoki H."/>
            <person name="Arikawa K."/>
            <person name="Arita K."/>
            <person name="Bito T."/>
            <person name="Chiden Y."/>
            <person name="Fujitsuka N."/>
            <person name="Fukunaka R."/>
            <person name="Hamada M."/>
            <person name="Harada C."/>
            <person name="Hayashi A."/>
            <person name="Hijishita S."/>
            <person name="Honda M."/>
            <person name="Hosokawa S."/>
            <person name="Ichikawa Y."/>
            <person name="Idonuma A."/>
            <person name="Iijima M."/>
            <person name="Ikeda M."/>
            <person name="Ikeno M."/>
            <person name="Ito K."/>
            <person name="Ito S."/>
            <person name="Ito T."/>
            <person name="Ito Y."/>
            <person name="Ito Y."/>
            <person name="Iwabuchi A."/>
            <person name="Kamiya K."/>
            <person name="Karasawa W."/>
            <person name="Kurita K."/>
            <person name="Katagiri S."/>
            <person name="Kikuta A."/>
            <person name="Kobayashi H."/>
            <person name="Kobayashi N."/>
            <person name="Machita K."/>
            <person name="Maehara T."/>
            <person name="Masukawa M."/>
            <person name="Mizubayashi T."/>
            <person name="Mukai Y."/>
            <person name="Nagasaki H."/>
            <person name="Nagata Y."/>
            <person name="Naito S."/>
            <person name="Nakashima M."/>
            <person name="Nakama Y."/>
            <person name="Nakamichi Y."/>
            <person name="Nakamura M."/>
            <person name="Meguro A."/>
            <person name="Negishi M."/>
            <person name="Ohta I."/>
            <person name="Ohta T."/>
            <person name="Okamoto M."/>
            <person name="Ono N."/>
            <person name="Saji S."/>
            <person name="Sakaguchi M."/>
            <person name="Sakai K."/>
            <person name="Shibata M."/>
            <person name="Shimokawa T."/>
            <person name="Song J."/>
            <person name="Takazaki Y."/>
            <person name="Terasawa K."/>
            <person name="Tsugane M."/>
            <person name="Tsuji K."/>
            <person name="Ueda S."/>
            <person name="Waki K."/>
            <person name="Yamagata H."/>
            <person name="Yamamoto M."/>
            <person name="Yamamoto S."/>
            <person name="Yamane H."/>
            <person name="Yoshiki S."/>
            <person name="Yoshihara R."/>
            <person name="Yukawa K."/>
            <person name="Zhong H."/>
            <person name="Yano M."/>
            <person name="Yuan Q."/>
            <person name="Ouyang S."/>
            <person name="Liu J."/>
            <person name="Jones K.M."/>
            <person name="Gansberger K."/>
            <person name="Moffat K."/>
            <person name="Hill J."/>
            <person name="Bera J."/>
            <person name="Fadrosh D."/>
            <person name="Jin S."/>
            <person name="Johri S."/>
            <person name="Kim M."/>
            <person name="Overton L."/>
            <person name="Reardon M."/>
            <person name="Tsitrin T."/>
            <person name="Vuong H."/>
            <person name="Weaver B."/>
            <person name="Ciecko A."/>
            <person name="Tallon L."/>
            <person name="Jackson J."/>
            <person name="Pai G."/>
            <person name="Aken S.V."/>
            <person name="Utterback T."/>
            <person name="Reidmuller S."/>
            <person name="Feldblyum T."/>
            <person name="Hsiao J."/>
            <person name="Zismann V."/>
            <person name="Iobst S."/>
            <person name="de Vazeille A.R."/>
            <person name="Buell C.R."/>
            <person name="Ying K."/>
            <person name="Li Y."/>
            <person name="Lu T."/>
            <person name="Huang Y."/>
            <person name="Zhao Q."/>
            <person name="Feng Q."/>
            <person name="Zhang L."/>
            <person name="Zhu J."/>
            <person name="Weng Q."/>
            <person name="Mu J."/>
            <person name="Lu Y."/>
            <person name="Fan D."/>
            <person name="Liu Y."/>
            <person name="Guan J."/>
            <person name="Zhang Y."/>
            <person name="Yu S."/>
            <person name="Liu X."/>
            <person name="Zhang Y."/>
            <person name="Hong G."/>
            <person name="Han B."/>
            <person name="Choisne N."/>
            <person name="Demange N."/>
            <person name="Orjeda G."/>
            <person name="Samain S."/>
            <person name="Cattolico L."/>
            <person name="Pelletier E."/>
            <person name="Couloux A."/>
            <person name="Segurens B."/>
            <person name="Wincker P."/>
            <person name="D'Hont A."/>
            <person name="Scarpelli C."/>
            <person name="Weissenbach J."/>
            <person name="Salanoubat M."/>
            <person name="Quetier F."/>
            <person name="Yu Y."/>
            <person name="Kim H.R."/>
            <person name="Rambo T."/>
            <person name="Currie J."/>
            <person name="Collura K."/>
            <person name="Luo M."/>
            <person name="Yang T."/>
            <person name="Ammiraju J.S.S."/>
            <person name="Engler F."/>
            <person name="Soderlund C."/>
            <person name="Wing R.A."/>
            <person name="Palmer L.E."/>
            <person name="de la Bastide M."/>
            <person name="Spiegel L."/>
            <person name="Nascimento L."/>
            <person name="Zutavern T."/>
            <person name="O'Shaughnessy A."/>
            <person name="Dike S."/>
            <person name="Dedhia N."/>
            <person name="Preston R."/>
            <person name="Balija V."/>
            <person name="McCombie W.R."/>
            <person name="Chow T."/>
            <person name="Chen H."/>
            <person name="Chung M."/>
            <person name="Chen C."/>
            <person name="Shaw J."/>
            <person name="Wu H."/>
            <person name="Hsiao K."/>
            <person name="Chao Y."/>
            <person name="Chu M."/>
            <person name="Cheng C."/>
            <person name="Hour A."/>
            <person name="Lee P."/>
            <person name="Lin S."/>
            <person name="Lin Y."/>
            <person name="Liou J."/>
            <person name="Liu S."/>
            <person name="Hsing Y."/>
            <person name="Raghuvanshi S."/>
            <person name="Mohanty A."/>
            <person name="Bharti A.K."/>
            <person name="Gaur A."/>
            <person name="Gupta V."/>
            <person name="Kumar D."/>
            <person name="Ravi V."/>
            <person name="Vij S."/>
            <person name="Kapur A."/>
            <person name="Khurana P."/>
            <person name="Khurana P."/>
            <person name="Khurana J.P."/>
            <person name="Tyagi A.K."/>
            <person name="Gaikwad K."/>
            <person name="Singh A."/>
            <person name="Dalal V."/>
            <person name="Srivastava S."/>
            <person name="Dixit A."/>
            <person name="Pal A.K."/>
            <person name="Ghazi I.A."/>
            <person name="Yadav M."/>
            <person name="Pandit A."/>
            <person name="Bhargava A."/>
            <person name="Sureshbabu K."/>
            <person name="Batra K."/>
            <person name="Sharma T.R."/>
            <person name="Mohapatra T."/>
            <person name="Singh N.K."/>
            <person name="Messing J."/>
            <person name="Nelson A.B."/>
            <person name="Fuks G."/>
            <person name="Kavchok S."/>
            <person name="Keizer G."/>
            <person name="Linton E."/>
            <person name="Llaca V."/>
            <person name="Song R."/>
            <person name="Tanyolac B."/>
            <person name="Young S."/>
            <person name="Ho-Il K."/>
            <person name="Hahn J.H."/>
            <person name="Sangsakoo G."/>
            <person name="Vanavichit A."/>
            <person name="de Mattos Luiz.A.T."/>
            <person name="Zimmer P.D."/>
            <person name="Malone G."/>
            <person name="Dellagostin O."/>
            <person name="de Oliveira A.C."/>
            <person name="Bevan M."/>
            <person name="Bancroft I."/>
            <person name="Minx P."/>
            <person name="Cordum H."/>
            <person name="Wilson R."/>
            <person name="Cheng Z."/>
            <person name="Jin W."/>
            <person name="Jiang J."/>
            <person name="Leong S.A."/>
            <person name="Iwama H."/>
            <person name="Gojobori T."/>
            <person name="Itoh T."/>
            <person name="Niimura Y."/>
            <person name="Fujii Y."/>
            <person name="Habara T."/>
            <person name="Sakai H."/>
            <person name="Sato Y."/>
            <person name="Wilson G."/>
            <person name="Kumar K."/>
            <person name="McCouch S."/>
            <person name="Juretic N."/>
            <person name="Hoen D."/>
            <person name="Wright S."/>
            <person name="Bruskiewich R."/>
            <person name="Bureau T."/>
            <person name="Miyao A."/>
            <person name="Hirochika H."/>
            <person name="Nishikawa T."/>
            <person name="Kadowaki K."/>
            <person name="Sugiura M."/>
            <person name="Burr B."/>
            <person name="Sasaki T."/>
        </authorList>
    </citation>
    <scope>NUCLEOTIDE SEQUENCE [LARGE SCALE GENOMIC DNA]</scope>
    <source>
        <strain evidence="2">cv. Nipponbare</strain>
    </source>
</reference>
<sequence length="136" mass="14498">MAPHETETGTESAAARQAKESLELAFQMSQILDTGLDRHTLSLLMALCDRGANPEALAALVRELSSAAPPTAATTPASTATAVPSTKAASLFPSDYFLAATRSWLVSLRGIKHYDMDSFGDMGILAFDVYIVHLLE</sequence>
<gene>
    <name evidence="1" type="primary">OSJNBb0013C14.19</name>
</gene>
<dbReference type="Pfam" id="PF12554">
    <property type="entry name" value="MOZART1"/>
    <property type="match status" value="1"/>
</dbReference>
<dbReference type="EMBL" id="AC147802">
    <property type="protein sequence ID" value="AAU89222.1"/>
    <property type="molecule type" value="Genomic_DNA"/>
</dbReference>
<dbReference type="AlphaFoldDB" id="Q60DD0"/>
<dbReference type="GO" id="GO:0000931">
    <property type="term" value="C:gamma-tubulin ring complex"/>
    <property type="evidence" value="ECO:0007669"/>
    <property type="project" value="InterPro"/>
</dbReference>
<name>Q60DD0_ORYSJ</name>
<accession>Q60DD0</accession>
<dbReference type="PANTHER" id="PTHR28520:SF13">
    <property type="entry name" value="EXPRESSED PROTEIN"/>
    <property type="match status" value="1"/>
</dbReference>
<dbReference type="InterPro" id="IPR022214">
    <property type="entry name" value="MZT1"/>
</dbReference>
<protein>
    <submittedName>
        <fullName evidence="1">Uncharacterized protein</fullName>
    </submittedName>
</protein>
<reference evidence="2" key="2">
    <citation type="journal article" date="2008" name="Nucleic Acids Res.">
        <title>The rice annotation project database (RAP-DB): 2008 update.</title>
        <authorList>
            <consortium name="The rice annotation project (RAP)"/>
        </authorList>
    </citation>
    <scope>GENOME REANNOTATION</scope>
    <source>
        <strain evidence="2">cv. Nipponbare</strain>
    </source>
</reference>